<evidence type="ECO:0000313" key="3">
    <source>
        <dbReference type="EMBL" id="KZV94111.1"/>
    </source>
</evidence>
<name>A0A165IZS3_EXIGL</name>
<feature type="compositionally biased region" description="Basic and acidic residues" evidence="1">
    <location>
        <begin position="760"/>
        <end position="771"/>
    </location>
</feature>
<feature type="compositionally biased region" description="Low complexity" evidence="1">
    <location>
        <begin position="12"/>
        <end position="56"/>
    </location>
</feature>
<dbReference type="Gene3D" id="1.10.510.10">
    <property type="entry name" value="Transferase(Phosphotransferase) domain 1"/>
    <property type="match status" value="1"/>
</dbReference>
<proteinExistence type="predicted"/>
<accession>A0A165IZS3</accession>
<gene>
    <name evidence="3" type="ORF">EXIGLDRAFT_835198</name>
</gene>
<feature type="region of interest" description="Disordered" evidence="1">
    <location>
        <begin position="1"/>
        <end position="56"/>
    </location>
</feature>
<dbReference type="Pfam" id="PF17667">
    <property type="entry name" value="Pkinase_fungal"/>
    <property type="match status" value="1"/>
</dbReference>
<reference evidence="3 4" key="1">
    <citation type="journal article" date="2016" name="Mol. Biol. Evol.">
        <title>Comparative Genomics of Early-Diverging Mushroom-Forming Fungi Provides Insights into the Origins of Lignocellulose Decay Capabilities.</title>
        <authorList>
            <person name="Nagy L.G."/>
            <person name="Riley R."/>
            <person name="Tritt A."/>
            <person name="Adam C."/>
            <person name="Daum C."/>
            <person name="Floudas D."/>
            <person name="Sun H."/>
            <person name="Yadav J.S."/>
            <person name="Pangilinan J."/>
            <person name="Larsson K.H."/>
            <person name="Matsuura K."/>
            <person name="Barry K."/>
            <person name="Labutti K."/>
            <person name="Kuo R."/>
            <person name="Ohm R.A."/>
            <person name="Bhattacharya S.S."/>
            <person name="Shirouzu T."/>
            <person name="Yoshinaga Y."/>
            <person name="Martin F.M."/>
            <person name="Grigoriev I.V."/>
            <person name="Hibbett D.S."/>
        </authorList>
    </citation>
    <scope>NUCLEOTIDE SEQUENCE [LARGE SCALE GENOMIC DNA]</scope>
    <source>
        <strain evidence="3 4">HHB12029</strain>
    </source>
</reference>
<protein>
    <recommendedName>
        <fullName evidence="2">Fungal-type protein kinase domain-containing protein</fullName>
    </recommendedName>
</protein>
<dbReference type="SUPFAM" id="SSF56112">
    <property type="entry name" value="Protein kinase-like (PK-like)"/>
    <property type="match status" value="1"/>
</dbReference>
<evidence type="ECO:0000259" key="2">
    <source>
        <dbReference type="Pfam" id="PF17667"/>
    </source>
</evidence>
<organism evidence="3 4">
    <name type="scientific">Exidia glandulosa HHB12029</name>
    <dbReference type="NCBI Taxonomy" id="1314781"/>
    <lineage>
        <taxon>Eukaryota</taxon>
        <taxon>Fungi</taxon>
        <taxon>Dikarya</taxon>
        <taxon>Basidiomycota</taxon>
        <taxon>Agaricomycotina</taxon>
        <taxon>Agaricomycetes</taxon>
        <taxon>Auriculariales</taxon>
        <taxon>Exidiaceae</taxon>
        <taxon>Exidia</taxon>
    </lineage>
</organism>
<dbReference type="InParanoid" id="A0A165IZS3"/>
<evidence type="ECO:0000313" key="4">
    <source>
        <dbReference type="Proteomes" id="UP000077266"/>
    </source>
</evidence>
<keyword evidence="4" id="KW-1185">Reference proteome</keyword>
<evidence type="ECO:0000256" key="1">
    <source>
        <dbReference type="SAM" id="MobiDB-lite"/>
    </source>
</evidence>
<dbReference type="Proteomes" id="UP000077266">
    <property type="component" value="Unassembled WGS sequence"/>
</dbReference>
<feature type="domain" description="Fungal-type protein kinase" evidence="2">
    <location>
        <begin position="422"/>
        <end position="621"/>
    </location>
</feature>
<dbReference type="AlphaFoldDB" id="A0A165IZS3"/>
<dbReference type="InterPro" id="IPR040976">
    <property type="entry name" value="Pkinase_fungal"/>
</dbReference>
<sequence>MSVASPTAPRILPLNASPSSASSKSSSSPSSLSDRSGETDNTSTASSDSSGTSCTDWARRSCVDTASEMPELPVADFEALFLDTSFADFVSVAAEAQVHYDVFSHNIALDSSNAIRSTMDMLNALSQIYQEHAHSPTLQRIEFLDHSHAALLHHPHRPTHIPTQLVAVTTRVADSWRAASVANNVSAIAWHHVVAAVHIDDDDDDYTPLKEGSDFLGALNQARPDLPGCLSLVTSRRCCRIVWSDPTSAYASAVTHWSNPVTLSSVLRFIHRLYNPLVRDFTVQLELPDLSGQAETSSRTPGCSFPRKLHETRPVWLVEDDGGTVYRATKVLAVGKPWTRLNWVASASECRPPGVTEFRECPRTVIKDSWPRIADEPAGESAVLQHLHSDGAMAGVCRLQTAFRIACGSGDVRTVDVPGSGFAARRKHRMILDGTGDHLYSCSSVVDFLVVMYDVLDVLKGIHSQRSVMHRDISIRNLLRSPESSRMEGIKESTFAGDILARKYPTMRRGPSCTLIDFDNAFWEGHTPDIALSALVGTPTFASRAVSSRFRLPAMHPAARIKPLRGNAYDCYVRTFGEERYNAVSAMHQGRELLDLMEMPAERARFNPRHDAESCFWVIVHFMCTALPLGSDPAADAHLQYGKELCHLLESHTLGLFSDSRDSPLSISPAAWAYPLHESLAPFSTLLCSLAMVVRPIYEFCEPPLHPYHLHEAMQRILLQEICRLLDTQGDVALDTSRRRSIDSAFDDGPSSPLSNPRSARADGNKKRSSDGEEDERPSTRRRLN</sequence>
<dbReference type="EMBL" id="KV425978">
    <property type="protein sequence ID" value="KZV94111.1"/>
    <property type="molecule type" value="Genomic_DNA"/>
</dbReference>
<dbReference type="OrthoDB" id="5569250at2759"/>
<dbReference type="InterPro" id="IPR011009">
    <property type="entry name" value="Kinase-like_dom_sf"/>
</dbReference>
<feature type="region of interest" description="Disordered" evidence="1">
    <location>
        <begin position="742"/>
        <end position="785"/>
    </location>
</feature>